<comment type="caution">
    <text evidence="1">The sequence shown here is derived from an EMBL/GenBank/DDBJ whole genome shotgun (WGS) entry which is preliminary data.</text>
</comment>
<gene>
    <name evidence="1" type="ORF">RM530_04030</name>
</gene>
<dbReference type="RefSeq" id="WP_311363926.1">
    <property type="nucleotide sequence ID" value="NZ_JAVRIC010000004.1"/>
</dbReference>
<accession>A0ABU2WF88</accession>
<sequence length="642" mass="69859">MSETPGDAVPLALVGELSPPAGDALALAIDPPCYVPPAGNFVALALAGDYTPPSGAAVALALVCDGIEPPPPPGNVYDGLAARTRLPWDPGDLHNARLHARWVDAPRADAAPIMAWQWARMFEHPFALRWAASNRADNRADARWNWADPLGTARRSGWRDVPKRDSTAADAWDWGDPHDAARTLPYRNPPPRDAARRLEWDAGDPHGQLWRMPWRNPPPKDVHRVAPWDWAKPLRQRYGIIEPPPITPPPVLPCYLPPAGDAVRLSLTEPMDPPPGDRVALRIRCKQRVYVIHRRYVMQHSLSVVRLPDRLPLHVVSVSISTDRDSWAWSVDLQIADRASYHAIMPDGDGPKLVEVNASGHVWTALIERASERRSAPSGDRGSAARFSASGRSRSALLAEPYAIARPYINEEATTAAQAAARELDFSGFALDWQVDDWLIPAGAWHYDRETPLSAITKIAAACGGVVQSHPEDETLIVRPAYAVAPWAWDGETPSVIMDGQSLIEMGREWRPGPQYLGIYVSGESDGVLVNVIRDGSAGSPYAQMIVDPLITATEPARGRGTREIADSENQTLEPVVLPLLPAPAGPGVIQPCELVQVEDPIHGIYKAQATGVSISASLAGDGAVTIRQTVELARHYPVDLT</sequence>
<dbReference type="Proteomes" id="UP001254608">
    <property type="component" value="Unassembled WGS sequence"/>
</dbReference>
<dbReference type="EMBL" id="JAVRIC010000004">
    <property type="protein sequence ID" value="MDT0496534.1"/>
    <property type="molecule type" value="Genomic_DNA"/>
</dbReference>
<reference evidence="1 2" key="1">
    <citation type="submission" date="2023-09" db="EMBL/GenBank/DDBJ databases">
        <authorList>
            <person name="Rey-Velasco X."/>
        </authorList>
    </citation>
    <scope>NUCLEOTIDE SEQUENCE [LARGE SCALE GENOMIC DNA]</scope>
    <source>
        <strain evidence="1 2">W345</strain>
    </source>
</reference>
<evidence type="ECO:0000313" key="1">
    <source>
        <dbReference type="EMBL" id="MDT0496534.1"/>
    </source>
</evidence>
<keyword evidence="2" id="KW-1185">Reference proteome</keyword>
<organism evidence="1 2">
    <name type="scientific">Banduia mediterranea</name>
    <dbReference type="NCBI Taxonomy" id="3075609"/>
    <lineage>
        <taxon>Bacteria</taxon>
        <taxon>Pseudomonadati</taxon>
        <taxon>Pseudomonadota</taxon>
        <taxon>Gammaproteobacteria</taxon>
        <taxon>Nevskiales</taxon>
        <taxon>Algiphilaceae</taxon>
        <taxon>Banduia</taxon>
    </lineage>
</organism>
<proteinExistence type="predicted"/>
<evidence type="ECO:0000313" key="2">
    <source>
        <dbReference type="Proteomes" id="UP001254608"/>
    </source>
</evidence>
<name>A0ABU2WF88_9GAMM</name>
<protein>
    <submittedName>
        <fullName evidence="1">Uncharacterized protein</fullName>
    </submittedName>
</protein>
<dbReference type="SUPFAM" id="SSF69279">
    <property type="entry name" value="Phage tail proteins"/>
    <property type="match status" value="1"/>
</dbReference>